<dbReference type="RefSeq" id="XP_037894297.1">
    <property type="nucleotide sequence ID" value="XM_038038369.1"/>
</dbReference>
<gene>
    <name evidence="3" type="primary">LOC119640383</name>
</gene>
<keyword evidence="2" id="KW-1185">Reference proteome</keyword>
<organism evidence="2 3">
    <name type="scientific">Glossina fuscipes</name>
    <dbReference type="NCBI Taxonomy" id="7396"/>
    <lineage>
        <taxon>Eukaryota</taxon>
        <taxon>Metazoa</taxon>
        <taxon>Ecdysozoa</taxon>
        <taxon>Arthropoda</taxon>
        <taxon>Hexapoda</taxon>
        <taxon>Insecta</taxon>
        <taxon>Pterygota</taxon>
        <taxon>Neoptera</taxon>
        <taxon>Endopterygota</taxon>
        <taxon>Diptera</taxon>
        <taxon>Brachycera</taxon>
        <taxon>Muscomorpha</taxon>
        <taxon>Hippoboscoidea</taxon>
        <taxon>Glossinidae</taxon>
        <taxon>Glossina</taxon>
    </lineage>
</organism>
<dbReference type="GeneID" id="119640383"/>
<accession>A0A9C5ZH35</accession>
<feature type="compositionally biased region" description="Polar residues" evidence="1">
    <location>
        <begin position="162"/>
        <end position="176"/>
    </location>
</feature>
<proteinExistence type="predicted"/>
<feature type="compositionally biased region" description="Polar residues" evidence="1">
    <location>
        <begin position="183"/>
        <end position="194"/>
    </location>
</feature>
<evidence type="ECO:0000256" key="1">
    <source>
        <dbReference type="SAM" id="MobiDB-lite"/>
    </source>
</evidence>
<name>A0A9C5ZH35_9MUSC</name>
<feature type="region of interest" description="Disordered" evidence="1">
    <location>
        <begin position="162"/>
        <end position="240"/>
    </location>
</feature>
<sequence>MGSLNGDVVVMRNGRSTSHISVYNYPEHLNPFYEEDQHKRLRFWKINKSNNNRERRSSLSIANLKEMWAFKSFRSKKRSSMLGINKTSESPPAMRRGLQGNNNWNTLDHRVRHSTNASPLYSDSLQRDNVYRSSLQNIPAGNVNDRIGFNRNDNYRSTIQFSGSSHRYPEQNLQIQQKHRRSSQTSMASTNPFETDNEDNADGLNVSEVTSLSSTKRTPRKKRRAPAPPPPVSTIRNETY</sequence>
<dbReference type="AlphaFoldDB" id="A0A9C5ZH35"/>
<evidence type="ECO:0000313" key="3">
    <source>
        <dbReference type="RefSeq" id="XP_037894297.1"/>
    </source>
</evidence>
<evidence type="ECO:0000313" key="2">
    <source>
        <dbReference type="Proteomes" id="UP000092443"/>
    </source>
</evidence>
<protein>
    <submittedName>
        <fullName evidence="3">Uncharacterized protein LOC119640383 isoform X2</fullName>
    </submittedName>
</protein>
<reference evidence="3" key="1">
    <citation type="submission" date="2025-08" db="UniProtKB">
        <authorList>
            <consortium name="RefSeq"/>
        </authorList>
    </citation>
    <scope>IDENTIFICATION</scope>
    <source>
        <tissue evidence="3">Whole body pupa</tissue>
    </source>
</reference>
<dbReference type="Proteomes" id="UP000092443">
    <property type="component" value="Unplaced"/>
</dbReference>